<dbReference type="SUPFAM" id="SSF56214">
    <property type="entry name" value="4'-phosphopantetheinyl transferase"/>
    <property type="match status" value="1"/>
</dbReference>
<evidence type="ECO:0000313" key="10">
    <source>
        <dbReference type="EMBL" id="UOQ84275.1"/>
    </source>
</evidence>
<dbReference type="NCBIfam" id="TIGR00556">
    <property type="entry name" value="pantethn_trn"/>
    <property type="match status" value="1"/>
</dbReference>
<dbReference type="InterPro" id="IPR008278">
    <property type="entry name" value="4-PPantetheinyl_Trfase_dom"/>
</dbReference>
<comment type="function">
    <text evidence="8">Transfers the 4'-phosphopantetheine moiety from coenzyme A to a Ser of acyl-carrier-protein.</text>
</comment>
<feature type="binding site" evidence="8">
    <location>
        <position position="59"/>
    </location>
    <ligand>
        <name>Mg(2+)</name>
        <dbReference type="ChEBI" id="CHEBI:18420"/>
    </ligand>
</feature>
<evidence type="ECO:0000256" key="7">
    <source>
        <dbReference type="ARBA" id="ARBA00023160"/>
    </source>
</evidence>
<keyword evidence="11" id="KW-1185">Reference proteome</keyword>
<evidence type="ECO:0000256" key="4">
    <source>
        <dbReference type="ARBA" id="ARBA00022832"/>
    </source>
</evidence>
<evidence type="ECO:0000256" key="6">
    <source>
        <dbReference type="ARBA" id="ARBA00023098"/>
    </source>
</evidence>
<accession>A0ABY4GJV5</accession>
<dbReference type="InterPro" id="IPR002582">
    <property type="entry name" value="ACPS"/>
</dbReference>
<evidence type="ECO:0000313" key="11">
    <source>
        <dbReference type="Proteomes" id="UP000831537"/>
    </source>
</evidence>
<evidence type="ECO:0000256" key="3">
    <source>
        <dbReference type="ARBA" id="ARBA00022723"/>
    </source>
</evidence>
<dbReference type="InterPro" id="IPR004568">
    <property type="entry name" value="Ppantetheine-prot_Trfase_dom"/>
</dbReference>
<dbReference type="HAMAP" id="MF_00101">
    <property type="entry name" value="AcpS"/>
    <property type="match status" value="1"/>
</dbReference>
<evidence type="ECO:0000256" key="8">
    <source>
        <dbReference type="HAMAP-Rule" id="MF_00101"/>
    </source>
</evidence>
<comment type="similarity">
    <text evidence="8">Belongs to the P-Pant transferase superfamily. AcpS family.</text>
</comment>
<name>A0ABY4GJV5_9BACI</name>
<evidence type="ECO:0000256" key="2">
    <source>
        <dbReference type="ARBA" id="ARBA00022679"/>
    </source>
</evidence>
<proteinExistence type="inferred from homology"/>
<evidence type="ECO:0000256" key="5">
    <source>
        <dbReference type="ARBA" id="ARBA00022842"/>
    </source>
</evidence>
<keyword evidence="1 8" id="KW-0444">Lipid biosynthesis</keyword>
<keyword evidence="6 8" id="KW-0443">Lipid metabolism</keyword>
<keyword evidence="8" id="KW-0963">Cytoplasm</keyword>
<dbReference type="InterPro" id="IPR037143">
    <property type="entry name" value="4-PPantetheinyl_Trfase_dom_sf"/>
</dbReference>
<keyword evidence="2 8" id="KW-0808">Transferase</keyword>
<feature type="domain" description="4'-phosphopantetheinyl transferase" evidence="9">
    <location>
        <begin position="5"/>
        <end position="113"/>
    </location>
</feature>
<keyword evidence="5 8" id="KW-0460">Magnesium</keyword>
<comment type="cofactor">
    <cofactor evidence="8">
        <name>Mg(2+)</name>
        <dbReference type="ChEBI" id="CHEBI:18420"/>
    </cofactor>
</comment>
<reference evidence="10 11" key="1">
    <citation type="submission" date="2022-04" db="EMBL/GenBank/DDBJ databases">
        <title>Gracilibacillus sp. isolated from saltern.</title>
        <authorList>
            <person name="Won M."/>
            <person name="Lee C.-M."/>
            <person name="Woen H.-Y."/>
            <person name="Kwon S.-W."/>
        </authorList>
    </citation>
    <scope>NUCLEOTIDE SEQUENCE [LARGE SCALE GENOMIC DNA]</scope>
    <source>
        <strain evidence="10 11">SSPM10-3</strain>
    </source>
</reference>
<evidence type="ECO:0000259" key="9">
    <source>
        <dbReference type="Pfam" id="PF01648"/>
    </source>
</evidence>
<dbReference type="Proteomes" id="UP000831537">
    <property type="component" value="Chromosome"/>
</dbReference>
<keyword evidence="4 8" id="KW-0276">Fatty acid metabolism</keyword>
<protein>
    <recommendedName>
        <fullName evidence="8">Holo-[acyl-carrier-protein] synthase</fullName>
        <shortName evidence="8">Holo-ACP synthase</shortName>
        <ecNumber evidence="8">2.7.8.7</ecNumber>
    </recommendedName>
    <alternativeName>
        <fullName evidence="8">4'-phosphopantetheinyl transferase AcpS</fullName>
    </alternativeName>
</protein>
<dbReference type="Gene3D" id="3.90.470.20">
    <property type="entry name" value="4'-phosphopantetheinyl transferase domain"/>
    <property type="match status" value="1"/>
</dbReference>
<dbReference type="Pfam" id="PF01648">
    <property type="entry name" value="ACPS"/>
    <property type="match status" value="1"/>
</dbReference>
<comment type="catalytic activity">
    <reaction evidence="8">
        <text>apo-[ACP] + CoA = holo-[ACP] + adenosine 3',5'-bisphosphate + H(+)</text>
        <dbReference type="Rhea" id="RHEA:12068"/>
        <dbReference type="Rhea" id="RHEA-COMP:9685"/>
        <dbReference type="Rhea" id="RHEA-COMP:9690"/>
        <dbReference type="ChEBI" id="CHEBI:15378"/>
        <dbReference type="ChEBI" id="CHEBI:29999"/>
        <dbReference type="ChEBI" id="CHEBI:57287"/>
        <dbReference type="ChEBI" id="CHEBI:58343"/>
        <dbReference type="ChEBI" id="CHEBI:64479"/>
        <dbReference type="EC" id="2.7.8.7"/>
    </reaction>
</comment>
<dbReference type="GO" id="GO:0008897">
    <property type="term" value="F:holo-[acyl-carrier-protein] synthase activity"/>
    <property type="evidence" value="ECO:0007669"/>
    <property type="project" value="UniProtKB-EC"/>
</dbReference>
<evidence type="ECO:0000256" key="1">
    <source>
        <dbReference type="ARBA" id="ARBA00022516"/>
    </source>
</evidence>
<feature type="binding site" evidence="8">
    <location>
        <position position="8"/>
    </location>
    <ligand>
        <name>Mg(2+)</name>
        <dbReference type="ChEBI" id="CHEBI:18420"/>
    </ligand>
</feature>
<keyword evidence="3 8" id="KW-0479">Metal-binding</keyword>
<dbReference type="EC" id="2.7.8.7" evidence="8"/>
<dbReference type="EMBL" id="CP095071">
    <property type="protein sequence ID" value="UOQ84275.1"/>
    <property type="molecule type" value="Genomic_DNA"/>
</dbReference>
<sequence>MIQGTGIDIVELFRIKEMMERQPRMIKRVLTDKEREVAEAMRSEKRRIEYIAGRFAAKEAFAKAMGTGLGKLSFQDIEITTDSSGAPILNSIVLTGQKCFISISHSEQYAIAQVIIEA</sequence>
<dbReference type="RefSeq" id="WP_244741774.1">
    <property type="nucleotide sequence ID" value="NZ_CP095071.1"/>
</dbReference>
<organism evidence="10 11">
    <name type="scientific">Gracilibacillus salinarum</name>
    <dbReference type="NCBI Taxonomy" id="2932255"/>
    <lineage>
        <taxon>Bacteria</taxon>
        <taxon>Bacillati</taxon>
        <taxon>Bacillota</taxon>
        <taxon>Bacilli</taxon>
        <taxon>Bacillales</taxon>
        <taxon>Bacillaceae</taxon>
        <taxon>Gracilibacillus</taxon>
    </lineage>
</organism>
<comment type="subcellular location">
    <subcellularLocation>
        <location evidence="8">Cytoplasm</location>
    </subcellularLocation>
</comment>
<gene>
    <name evidence="8 10" type="primary">acpS</name>
    <name evidence="10" type="ORF">MUN87_16400</name>
</gene>
<keyword evidence="7 8" id="KW-0275">Fatty acid biosynthesis</keyword>
<dbReference type="NCBIfam" id="TIGR00516">
    <property type="entry name" value="acpS"/>
    <property type="match status" value="1"/>
</dbReference>